<protein>
    <submittedName>
        <fullName evidence="3">CxC2 domain-containing protein</fullName>
    </submittedName>
</protein>
<evidence type="ECO:0000313" key="3">
    <source>
        <dbReference type="EMBL" id="KAF7347018.1"/>
    </source>
</evidence>
<dbReference type="InterPro" id="IPR040521">
    <property type="entry name" value="KDZ"/>
</dbReference>
<dbReference type="Proteomes" id="UP000620124">
    <property type="component" value="Unassembled WGS sequence"/>
</dbReference>
<feature type="region of interest" description="Disordered" evidence="1">
    <location>
        <begin position="294"/>
        <end position="356"/>
    </location>
</feature>
<evidence type="ECO:0000256" key="1">
    <source>
        <dbReference type="SAM" id="MobiDB-lite"/>
    </source>
</evidence>
<feature type="compositionally biased region" description="Basic residues" evidence="1">
    <location>
        <begin position="1480"/>
        <end position="1492"/>
    </location>
</feature>
<feature type="compositionally biased region" description="Low complexity" evidence="1">
    <location>
        <begin position="307"/>
        <end position="319"/>
    </location>
</feature>
<feature type="region of interest" description="Disordered" evidence="1">
    <location>
        <begin position="1422"/>
        <end position="1492"/>
    </location>
</feature>
<sequence>MVLDLLWNQNPNSSLGPFDGEVAALAQLGADHYFITTHTNYVPAVPSLQLPHALFLRSDMRYGMDDPTLWPQQWTARYCHLPVIAKKGSCTEIGVMWWDPAPADFIVGSAVTRGLGRLHYKQLQRTSQTPISPLFSELINIILMWTEQLQTLPTTYSKMVFAVTSLQRAFLELDALYNYTTVYKLRIDNYMSAPSPDTPITQCVGAFTTVPAVAQQLWTAHLPFWFLRPTYVFDAENILAVVPLSEPVFIVPDAPGDGAPPIVYSGNSTSEKIAAIHRAAVQTPWYRNPFETVDTRSRSLSPPPSTEPSAAIPIAATSRPIPPSNNQQSRFKPYPPKAPGKASAKGGKAPAKGPAKTQWDKFSALAVAEMPPSIVAWADALVQVDQSVTPFTSDPADKQYVLPEPAILVNTTPERRRKFLHHWTLLRDSFIYMLSQPQHVQLLSAQEWRDILEGHLTKRGHPSSRTYRRSAQLEDRLRPALEASNVSSVEGFPVPLEFLPEFSVERTREIVWQVAEASFRFEFSSLDRRASKKHRLDEVKACFAGHMLIAPLEMSKCGWAATAIEERHRYVVRAANLMLDWTTKSLRPNIIHRVAEHLLWTPSAMQELETAVCCYYTQAFWEYFGRAAVVPPPAAELLCPQCWLNKHRTMPTHWAFIWNTKEHFFEKYDFCRVLKNVTIGLGHHGQRCPEADLGRTFTLVESNGIHATVISFCRCKTADGQRGEPEFQQLLRAGIFPGSVKEPKTGYTLGLLEYYRQQRNQGKGSAYNFVQVLQRMADPFFAGAVPDIYINFLAITRFHQHLDIIMRRGHAHGLDVALPGEPNRLYPNRPIGYLGLQCAACPERGVNMPLLVNVPKYLRHLISQHYTLDGNFKANLFFKHDDGSDVALTDGKMYFPSQKEFEGIAKTYIVSEEDKEVPCKAHIGSIRHQGQVKYGNTAVSGVVACACDHAILGSFVDMIKGEAFALGTYAQREHLKHTNSPPHGPETTTPTVFSYNSWCSFVVNLVQRAITVFPEETGLLTLLAEVEGQIPADHILGHGIDCQAVCQAVYFACRSHFHGETAEMLWAFLNPLGSSTRQMTGAARHDIINFVMDAWNTLKVLRQAQLLADERLNALRLFGLHMAVVEDLSRQHATEVVAWSWLSRKTTKSSDGALRSVYQHESTTVLTIENVLASMVAEEREKMAHEDGHEARTPVAEWIHDGMNIERQQVLVIALLESHREHPLQYTWTTITKLCDSLNLDLKKFRECQRDIYPRLKLSGLDVDEPELTAIQLPSYRMKHGQQVANEDSELQAAETKLRCSEANSGILAVRAASLALSAVKKARDLDYWGQAGITRSQRNLQKAELMKSFEITMYNRARAALIHLGHMARDAVELGLAIIRWDSLVFTEQGDSIARAAVASTLSPSIRDGDREDDEPHLLAGTQTLKRSGGTAAPSYRVSKKSPHKPKRLKDIAPDDVVVESSSSEAEDSDLEMSPLKPGKQRRAKERGKKKAKKSDGWIWLESLTRGQRLGGDRKLAEYKKESDRVQWFRAEAEMYRWLEQYEHKHAELMRVIESSVGGRNGAATFARMQASMYMRLEHNARVIFKSADSGAHHDWVSANTFDELVSKIDGWRDVVFKWMDEMDIHRAYKDF</sequence>
<feature type="compositionally biased region" description="Low complexity" evidence="1">
    <location>
        <begin position="339"/>
        <end position="356"/>
    </location>
</feature>
<dbReference type="InterPro" id="IPR041457">
    <property type="entry name" value="CxC2_KDZ-assoc"/>
</dbReference>
<evidence type="ECO:0000259" key="2">
    <source>
        <dbReference type="Pfam" id="PF18803"/>
    </source>
</evidence>
<name>A0A8H6XT49_9AGAR</name>
<dbReference type="Pfam" id="PF18758">
    <property type="entry name" value="KDZ"/>
    <property type="match status" value="1"/>
</dbReference>
<feature type="domain" description="CxC2-like cysteine cluster KDZ transposase-associated" evidence="2">
    <location>
        <begin position="678"/>
        <end position="778"/>
    </location>
</feature>
<gene>
    <name evidence="3" type="ORF">MVEN_01454900</name>
</gene>
<proteinExistence type="predicted"/>
<accession>A0A8H6XT49</accession>
<feature type="compositionally biased region" description="Low complexity" evidence="1">
    <location>
        <begin position="1456"/>
        <end position="1465"/>
    </location>
</feature>
<comment type="caution">
    <text evidence="3">The sequence shown here is derived from an EMBL/GenBank/DDBJ whole genome shotgun (WGS) entry which is preliminary data.</text>
</comment>
<dbReference type="Pfam" id="PF18803">
    <property type="entry name" value="CxC2"/>
    <property type="match status" value="1"/>
</dbReference>
<reference evidence="3" key="1">
    <citation type="submission" date="2020-05" db="EMBL/GenBank/DDBJ databases">
        <title>Mycena genomes resolve the evolution of fungal bioluminescence.</title>
        <authorList>
            <person name="Tsai I.J."/>
        </authorList>
    </citation>
    <scope>NUCLEOTIDE SEQUENCE</scope>
    <source>
        <strain evidence="3">CCC161011</strain>
    </source>
</reference>
<keyword evidence="4" id="KW-1185">Reference proteome</keyword>
<dbReference type="EMBL" id="JACAZI010000012">
    <property type="protein sequence ID" value="KAF7347018.1"/>
    <property type="molecule type" value="Genomic_DNA"/>
</dbReference>
<evidence type="ECO:0000313" key="4">
    <source>
        <dbReference type="Proteomes" id="UP000620124"/>
    </source>
</evidence>
<dbReference type="OrthoDB" id="2906804at2759"/>
<feature type="compositionally biased region" description="Basic residues" evidence="1">
    <location>
        <begin position="1439"/>
        <end position="1449"/>
    </location>
</feature>
<organism evidence="3 4">
    <name type="scientific">Mycena venus</name>
    <dbReference type="NCBI Taxonomy" id="2733690"/>
    <lineage>
        <taxon>Eukaryota</taxon>
        <taxon>Fungi</taxon>
        <taxon>Dikarya</taxon>
        <taxon>Basidiomycota</taxon>
        <taxon>Agaricomycotina</taxon>
        <taxon>Agaricomycetes</taxon>
        <taxon>Agaricomycetidae</taxon>
        <taxon>Agaricales</taxon>
        <taxon>Marasmiineae</taxon>
        <taxon>Mycenaceae</taxon>
        <taxon>Mycena</taxon>
    </lineage>
</organism>